<dbReference type="Proteomes" id="UP000298652">
    <property type="component" value="Chromosome 2"/>
</dbReference>
<evidence type="ECO:0000313" key="2">
    <source>
        <dbReference type="EMBL" id="TKW35912.1"/>
    </source>
</evidence>
<proteinExistence type="predicted"/>
<evidence type="ECO:0000256" key="1">
    <source>
        <dbReference type="SAM" id="SignalP"/>
    </source>
</evidence>
<reference evidence="2" key="1">
    <citation type="submission" date="2019-03" db="EMBL/GenBank/DDBJ databases">
        <title>WGS assembly of Setaria viridis.</title>
        <authorList>
            <person name="Huang P."/>
            <person name="Jenkins J."/>
            <person name="Grimwood J."/>
            <person name="Barry K."/>
            <person name="Healey A."/>
            <person name="Mamidi S."/>
            <person name="Sreedasyam A."/>
            <person name="Shu S."/>
            <person name="Feldman M."/>
            <person name="Wu J."/>
            <person name="Yu Y."/>
            <person name="Chen C."/>
            <person name="Johnson J."/>
            <person name="Rokhsar D."/>
            <person name="Baxter I."/>
            <person name="Schmutz J."/>
            <person name="Brutnell T."/>
            <person name="Kellogg E."/>
        </authorList>
    </citation>
    <scope>NUCLEOTIDE SEQUENCE [LARGE SCALE GENOMIC DNA]</scope>
</reference>
<accession>A0A4U6W1R1</accession>
<name>A0A4U6W1R1_SETVI</name>
<keyword evidence="3" id="KW-1185">Reference proteome</keyword>
<dbReference type="AlphaFoldDB" id="A0A4U6W1R1"/>
<feature type="signal peptide" evidence="1">
    <location>
        <begin position="1"/>
        <end position="16"/>
    </location>
</feature>
<gene>
    <name evidence="2" type="ORF">SEVIR_2G406550v2</name>
</gene>
<keyword evidence="1" id="KW-0732">Signal</keyword>
<organism evidence="2 3">
    <name type="scientific">Setaria viridis</name>
    <name type="common">Green bristlegrass</name>
    <name type="synonym">Setaria italica subsp. viridis</name>
    <dbReference type="NCBI Taxonomy" id="4556"/>
    <lineage>
        <taxon>Eukaryota</taxon>
        <taxon>Viridiplantae</taxon>
        <taxon>Streptophyta</taxon>
        <taxon>Embryophyta</taxon>
        <taxon>Tracheophyta</taxon>
        <taxon>Spermatophyta</taxon>
        <taxon>Magnoliopsida</taxon>
        <taxon>Liliopsida</taxon>
        <taxon>Poales</taxon>
        <taxon>Poaceae</taxon>
        <taxon>PACMAD clade</taxon>
        <taxon>Panicoideae</taxon>
        <taxon>Panicodae</taxon>
        <taxon>Paniceae</taxon>
        <taxon>Cenchrinae</taxon>
        <taxon>Setaria</taxon>
    </lineage>
</organism>
<evidence type="ECO:0000313" key="3">
    <source>
        <dbReference type="Proteomes" id="UP000298652"/>
    </source>
</evidence>
<sequence length="85" mass="9891">MCLIMVLNLSFLDYEAEIWDYTSEFMLDFYVFLKEPICVSVTSLSVGELVANFFRYCKHLDFFPCTVIPILPNTRSPFTSDELSL</sequence>
<dbReference type="EMBL" id="CM016553">
    <property type="protein sequence ID" value="TKW35912.1"/>
    <property type="molecule type" value="Genomic_DNA"/>
</dbReference>
<dbReference type="Gramene" id="TKW35912">
    <property type="protein sequence ID" value="TKW35912"/>
    <property type="gene ID" value="SEVIR_2G406550v2"/>
</dbReference>
<feature type="chain" id="PRO_5020978806" description="FBD domain-containing protein" evidence="1">
    <location>
        <begin position="17"/>
        <end position="85"/>
    </location>
</feature>
<protein>
    <recommendedName>
        <fullName evidence="4">FBD domain-containing protein</fullName>
    </recommendedName>
</protein>
<evidence type="ECO:0008006" key="4">
    <source>
        <dbReference type="Google" id="ProtNLM"/>
    </source>
</evidence>